<dbReference type="EMBL" id="JAQSIP010000007">
    <property type="protein sequence ID" value="MDD0839837.1"/>
    <property type="molecule type" value="Genomic_DNA"/>
</dbReference>
<dbReference type="PANTHER" id="PTHR42928:SF5">
    <property type="entry name" value="BLR1237 PROTEIN"/>
    <property type="match status" value="1"/>
</dbReference>
<name>A0ABT5N165_9BURK</name>
<evidence type="ECO:0000313" key="2">
    <source>
        <dbReference type="EMBL" id="MDD0839837.1"/>
    </source>
</evidence>
<dbReference type="CDD" id="cd07012">
    <property type="entry name" value="PBP2_Bug_TTT"/>
    <property type="match status" value="1"/>
</dbReference>
<evidence type="ECO:0000256" key="1">
    <source>
        <dbReference type="ARBA" id="ARBA00006987"/>
    </source>
</evidence>
<keyword evidence="3" id="KW-1185">Reference proteome</keyword>
<dbReference type="InterPro" id="IPR005064">
    <property type="entry name" value="BUG"/>
</dbReference>
<sequence>MRWIRAGLALLCYGVLGVAQAAFPERPLRLIVPFAAGSGLDKLARATGERLSREMGQSVVIENVSGAGGNVGLDTVMRAPKDGYTLLMATTGIMVINPHLYKRQKRNPLTDLAVVGPVQTATNVLAVRADLPINNLAQFIAYAKANPGKLTYGSSGIGSSSHLSAVLLAQMAGIELSHVPYRGSAAAASDFLGGRLDFMMDGAAQYVNLAPAGKFRILGTTSKKRFETLPSWTPLAESGLPGFDVSIWSAIMVPEGTPAPALKTLRQAMAKIVAEPDFRTAVSPDLPFQMSASNFEAFLITENAKWEKLVRDSGTSADGH</sequence>
<dbReference type="Proteomes" id="UP001528673">
    <property type="component" value="Unassembled WGS sequence"/>
</dbReference>
<dbReference type="RefSeq" id="WP_273952400.1">
    <property type="nucleotide sequence ID" value="NZ_JAQSIP010000007.1"/>
</dbReference>
<protein>
    <submittedName>
        <fullName evidence="2">Tripartite tricarboxylate transporter substrate binding protein</fullName>
    </submittedName>
</protein>
<proteinExistence type="inferred from homology"/>
<comment type="similarity">
    <text evidence="1">Belongs to the UPF0065 (bug) family.</text>
</comment>
<reference evidence="2 3" key="1">
    <citation type="submission" date="2023-02" db="EMBL/GenBank/DDBJ databases">
        <title>Bacterial whole genomic sequence of Curvibacter sp. HBC61.</title>
        <authorList>
            <person name="Le V."/>
            <person name="Ko S.-R."/>
            <person name="Ahn C.-Y."/>
            <person name="Oh H.-M."/>
        </authorList>
    </citation>
    <scope>NUCLEOTIDE SEQUENCE [LARGE SCALE GENOMIC DNA]</scope>
    <source>
        <strain evidence="2 3">HBC61</strain>
    </source>
</reference>
<comment type="caution">
    <text evidence="2">The sequence shown here is derived from an EMBL/GenBank/DDBJ whole genome shotgun (WGS) entry which is preliminary data.</text>
</comment>
<accession>A0ABT5N165</accession>
<dbReference type="PIRSF" id="PIRSF017082">
    <property type="entry name" value="YflP"/>
    <property type="match status" value="1"/>
</dbReference>
<dbReference type="SUPFAM" id="SSF53850">
    <property type="entry name" value="Periplasmic binding protein-like II"/>
    <property type="match status" value="1"/>
</dbReference>
<evidence type="ECO:0000313" key="3">
    <source>
        <dbReference type="Proteomes" id="UP001528673"/>
    </source>
</evidence>
<dbReference type="InterPro" id="IPR042100">
    <property type="entry name" value="Bug_dom1"/>
</dbReference>
<dbReference type="Gene3D" id="3.40.190.150">
    <property type="entry name" value="Bordetella uptake gene, domain 1"/>
    <property type="match status" value="1"/>
</dbReference>
<dbReference type="PANTHER" id="PTHR42928">
    <property type="entry name" value="TRICARBOXYLATE-BINDING PROTEIN"/>
    <property type="match status" value="1"/>
</dbReference>
<gene>
    <name evidence="2" type="ORF">PSQ40_14735</name>
</gene>
<dbReference type="Pfam" id="PF03401">
    <property type="entry name" value="TctC"/>
    <property type="match status" value="1"/>
</dbReference>
<organism evidence="2 3">
    <name type="scientific">Curvibacter cyanobacteriorum</name>
    <dbReference type="NCBI Taxonomy" id="3026422"/>
    <lineage>
        <taxon>Bacteria</taxon>
        <taxon>Pseudomonadati</taxon>
        <taxon>Pseudomonadota</taxon>
        <taxon>Betaproteobacteria</taxon>
        <taxon>Burkholderiales</taxon>
        <taxon>Comamonadaceae</taxon>
        <taxon>Curvibacter</taxon>
    </lineage>
</organism>
<dbReference type="Gene3D" id="3.40.190.10">
    <property type="entry name" value="Periplasmic binding protein-like II"/>
    <property type="match status" value="1"/>
</dbReference>